<dbReference type="CDD" id="cd01171">
    <property type="entry name" value="YXKO-related"/>
    <property type="match status" value="1"/>
</dbReference>
<keyword evidence="2 6" id="KW-0067">ATP-binding</keyword>
<comment type="similarity">
    <text evidence="6">Belongs to the NnrD/CARKD family.</text>
</comment>
<protein>
    <recommendedName>
        <fullName evidence="6">ADP-dependent (S)-NAD(P)H-hydrate dehydratase</fullName>
        <ecNumber evidence="6">4.2.1.136</ecNumber>
    </recommendedName>
    <alternativeName>
        <fullName evidence="6">ADP-dependent NAD(P)HX dehydratase</fullName>
    </alternativeName>
</protein>
<dbReference type="PANTHER" id="PTHR12592">
    <property type="entry name" value="ATP-DEPENDENT (S)-NAD(P)H-HYDRATE DEHYDRATASE FAMILY MEMBER"/>
    <property type="match status" value="1"/>
</dbReference>
<comment type="subunit">
    <text evidence="6">Homotetramer.</text>
</comment>
<sequence>MSVEVDEALLRAWPLPEPDADADKEDRGRVLVIAGSRETPGAAVLAATAALRAGAGKLAVATPESAHAIVAAALPEARVIALPESREGGLRDEGVKLLVERIHATHAVLMGPGLLGCDATAGFVNALLPHVRHGVTVLDAAALDVVAVLERFDQPVILTPHAGEMAHVAGCAKEDVRANAQEMALKQARAWNATVALKGAVTWIARPDGRLWRHDGHTPGLAMSGSGDVLAGVIAGLAARGADAAQAAVWGVALHARAGEALAQEAGTVGYLARELATRVPAMLERLAAPGRP</sequence>
<dbReference type="RefSeq" id="WP_187079772.1">
    <property type="nucleotide sequence ID" value="NZ_JACORU010000001.1"/>
</dbReference>
<dbReference type="GO" id="GO:0046496">
    <property type="term" value="P:nicotinamide nucleotide metabolic process"/>
    <property type="evidence" value="ECO:0007669"/>
    <property type="project" value="UniProtKB-UniRule"/>
</dbReference>
<comment type="catalytic activity">
    <reaction evidence="6">
        <text>(6S)-NADPHX + ADP = AMP + phosphate + NADPH + H(+)</text>
        <dbReference type="Rhea" id="RHEA:32235"/>
        <dbReference type="ChEBI" id="CHEBI:15378"/>
        <dbReference type="ChEBI" id="CHEBI:43474"/>
        <dbReference type="ChEBI" id="CHEBI:57783"/>
        <dbReference type="ChEBI" id="CHEBI:64076"/>
        <dbReference type="ChEBI" id="CHEBI:456215"/>
        <dbReference type="ChEBI" id="CHEBI:456216"/>
        <dbReference type="EC" id="4.2.1.136"/>
    </reaction>
</comment>
<keyword evidence="3 6" id="KW-0521">NADP</keyword>
<dbReference type="HAMAP" id="MF_01965">
    <property type="entry name" value="NADHX_dehydratase"/>
    <property type="match status" value="1"/>
</dbReference>
<dbReference type="GO" id="GO:0005524">
    <property type="term" value="F:ATP binding"/>
    <property type="evidence" value="ECO:0007669"/>
    <property type="project" value="UniProtKB-KW"/>
</dbReference>
<dbReference type="AlphaFoldDB" id="A0A923M5K1"/>
<dbReference type="InterPro" id="IPR029056">
    <property type="entry name" value="Ribokinase-like"/>
</dbReference>
<feature type="binding site" evidence="6">
    <location>
        <position position="227"/>
    </location>
    <ligand>
        <name>AMP</name>
        <dbReference type="ChEBI" id="CHEBI:456215"/>
    </ligand>
</feature>
<evidence type="ECO:0000256" key="5">
    <source>
        <dbReference type="ARBA" id="ARBA00023239"/>
    </source>
</evidence>
<dbReference type="PANTHER" id="PTHR12592:SF0">
    <property type="entry name" value="ATP-DEPENDENT (S)-NAD(P)H-HYDRATE DEHYDRATASE"/>
    <property type="match status" value="1"/>
</dbReference>
<keyword evidence="9" id="KW-1185">Reference proteome</keyword>
<dbReference type="GO" id="GO:0052856">
    <property type="term" value="F:NAD(P)HX epimerase activity"/>
    <property type="evidence" value="ECO:0007669"/>
    <property type="project" value="TreeGrafter"/>
</dbReference>
<dbReference type="Proteomes" id="UP000596827">
    <property type="component" value="Unassembled WGS sequence"/>
</dbReference>
<comment type="cofactor">
    <cofactor evidence="6">
        <name>Mg(2+)</name>
        <dbReference type="ChEBI" id="CHEBI:18420"/>
    </cofactor>
</comment>
<comment type="function">
    <text evidence="6">Catalyzes the dehydration of the S-form of NAD(P)HX at the expense of ADP, which is converted to AMP. Together with NAD(P)HX epimerase, which catalyzes the epimerization of the S- and R-forms, the enzyme allows the repair of both epimers of NAD(P)HX, a damaged form of NAD(P)H that is a result of enzymatic or heat-dependent hydration.</text>
</comment>
<feature type="binding site" evidence="6">
    <location>
        <position position="228"/>
    </location>
    <ligand>
        <name>(6S)-NADPHX</name>
        <dbReference type="ChEBI" id="CHEBI:64076"/>
    </ligand>
</feature>
<feature type="domain" description="YjeF C-terminal" evidence="7">
    <location>
        <begin position="7"/>
        <end position="287"/>
    </location>
</feature>
<evidence type="ECO:0000313" key="8">
    <source>
        <dbReference type="EMBL" id="MBC5763318.1"/>
    </source>
</evidence>
<dbReference type="EMBL" id="JACORU010000001">
    <property type="protein sequence ID" value="MBC5763318.1"/>
    <property type="molecule type" value="Genomic_DNA"/>
</dbReference>
<dbReference type="GO" id="GO:0110051">
    <property type="term" value="P:metabolite repair"/>
    <property type="evidence" value="ECO:0007669"/>
    <property type="project" value="TreeGrafter"/>
</dbReference>
<feature type="binding site" evidence="6">
    <location>
        <position position="42"/>
    </location>
    <ligand>
        <name>(6S)-NADPHX</name>
        <dbReference type="ChEBI" id="CHEBI:64076"/>
    </ligand>
</feature>
<dbReference type="EC" id="4.2.1.136" evidence="6"/>
<keyword evidence="1 6" id="KW-0547">Nucleotide-binding</keyword>
<dbReference type="PROSITE" id="PS51383">
    <property type="entry name" value="YJEF_C_3"/>
    <property type="match status" value="1"/>
</dbReference>
<dbReference type="NCBIfam" id="TIGR00196">
    <property type="entry name" value="yjeF_cterm"/>
    <property type="match status" value="1"/>
</dbReference>
<evidence type="ECO:0000256" key="2">
    <source>
        <dbReference type="ARBA" id="ARBA00022840"/>
    </source>
</evidence>
<keyword evidence="5 6" id="KW-0456">Lyase</keyword>
<evidence type="ECO:0000256" key="1">
    <source>
        <dbReference type="ARBA" id="ARBA00022741"/>
    </source>
</evidence>
<comment type="caution">
    <text evidence="8">The sequence shown here is derived from an EMBL/GenBank/DDBJ whole genome shotgun (WGS) entry which is preliminary data.</text>
</comment>
<proteinExistence type="inferred from homology"/>
<dbReference type="SUPFAM" id="SSF53613">
    <property type="entry name" value="Ribokinase-like"/>
    <property type="match status" value="1"/>
</dbReference>
<name>A0A923M5K1_9BURK</name>
<feature type="binding site" evidence="6">
    <location>
        <position position="113"/>
    </location>
    <ligand>
        <name>(6S)-NADPHX</name>
        <dbReference type="ChEBI" id="CHEBI:64076"/>
    </ligand>
</feature>
<organism evidence="8 9">
    <name type="scientific">Ramlibacter albus</name>
    <dbReference type="NCBI Taxonomy" id="2079448"/>
    <lineage>
        <taxon>Bacteria</taxon>
        <taxon>Pseudomonadati</taxon>
        <taxon>Pseudomonadota</taxon>
        <taxon>Betaproteobacteria</taxon>
        <taxon>Burkholderiales</taxon>
        <taxon>Comamonadaceae</taxon>
        <taxon>Ramlibacter</taxon>
    </lineage>
</organism>
<feature type="binding site" evidence="6">
    <location>
        <position position="161"/>
    </location>
    <ligand>
        <name>(6S)-NADPHX</name>
        <dbReference type="ChEBI" id="CHEBI:64076"/>
    </ligand>
</feature>
<evidence type="ECO:0000256" key="3">
    <source>
        <dbReference type="ARBA" id="ARBA00022857"/>
    </source>
</evidence>
<dbReference type="InterPro" id="IPR000631">
    <property type="entry name" value="CARKD"/>
</dbReference>
<dbReference type="Gene3D" id="3.40.1190.20">
    <property type="match status" value="1"/>
</dbReference>
<accession>A0A923M5K1</accession>
<keyword evidence="4 6" id="KW-0520">NAD</keyword>
<dbReference type="Pfam" id="PF01256">
    <property type="entry name" value="Carb_kinase"/>
    <property type="match status" value="1"/>
</dbReference>
<evidence type="ECO:0000256" key="4">
    <source>
        <dbReference type="ARBA" id="ARBA00023027"/>
    </source>
</evidence>
<evidence type="ECO:0000256" key="6">
    <source>
        <dbReference type="HAMAP-Rule" id="MF_01965"/>
    </source>
</evidence>
<reference evidence="8" key="1">
    <citation type="submission" date="2020-08" db="EMBL/GenBank/DDBJ databases">
        <title>Ramlibacter sp. GTP1 16S ribosomal RNA gene genome sequencing and assembly.</title>
        <authorList>
            <person name="Kang M."/>
        </authorList>
    </citation>
    <scope>NUCLEOTIDE SEQUENCE</scope>
    <source>
        <strain evidence="8">GTP1</strain>
    </source>
</reference>
<feature type="binding site" evidence="6">
    <location>
        <begin position="198"/>
        <end position="202"/>
    </location>
    <ligand>
        <name>AMP</name>
        <dbReference type="ChEBI" id="CHEBI:456215"/>
    </ligand>
</feature>
<comment type="catalytic activity">
    <reaction evidence="6">
        <text>(6S)-NADHX + ADP = AMP + phosphate + NADH + H(+)</text>
        <dbReference type="Rhea" id="RHEA:32223"/>
        <dbReference type="ChEBI" id="CHEBI:15378"/>
        <dbReference type="ChEBI" id="CHEBI:43474"/>
        <dbReference type="ChEBI" id="CHEBI:57945"/>
        <dbReference type="ChEBI" id="CHEBI:64074"/>
        <dbReference type="ChEBI" id="CHEBI:456215"/>
        <dbReference type="ChEBI" id="CHEBI:456216"/>
        <dbReference type="EC" id="4.2.1.136"/>
    </reaction>
</comment>
<evidence type="ECO:0000313" key="9">
    <source>
        <dbReference type="Proteomes" id="UP000596827"/>
    </source>
</evidence>
<dbReference type="GO" id="GO:0052855">
    <property type="term" value="F:ADP-dependent NAD(P)H-hydrate dehydratase activity"/>
    <property type="evidence" value="ECO:0007669"/>
    <property type="project" value="UniProtKB-UniRule"/>
</dbReference>
<gene>
    <name evidence="6" type="primary">nnrD</name>
    <name evidence="8" type="ORF">H8R02_02565</name>
</gene>
<evidence type="ECO:0000259" key="7">
    <source>
        <dbReference type="PROSITE" id="PS51383"/>
    </source>
</evidence>